<dbReference type="HOGENOM" id="CLU_009066_2_0_1"/>
<evidence type="ECO:0000256" key="1">
    <source>
        <dbReference type="ARBA" id="ARBA00038178"/>
    </source>
</evidence>
<proteinExistence type="inferred from homology"/>
<dbReference type="Pfam" id="PF09794">
    <property type="entry name" value="Avl9"/>
    <property type="match status" value="1"/>
</dbReference>
<reference evidence="5" key="2">
    <citation type="journal article" date="2013" name="Nature">
        <title>Insights into bilaterian evolution from three spiralian genomes.</title>
        <authorList>
            <person name="Simakov O."/>
            <person name="Marletaz F."/>
            <person name="Cho S.J."/>
            <person name="Edsinger-Gonzales E."/>
            <person name="Havlak P."/>
            <person name="Hellsten U."/>
            <person name="Kuo D.H."/>
            <person name="Larsson T."/>
            <person name="Lv J."/>
            <person name="Arendt D."/>
            <person name="Savage R."/>
            <person name="Osoegawa K."/>
            <person name="de Jong P."/>
            <person name="Grimwood J."/>
            <person name="Chapman J.A."/>
            <person name="Shapiro H."/>
            <person name="Aerts A."/>
            <person name="Otillar R.P."/>
            <person name="Terry A.Y."/>
            <person name="Boore J.L."/>
            <person name="Grigoriev I.V."/>
            <person name="Lindberg D.R."/>
            <person name="Seaver E.C."/>
            <person name="Weisblat D.A."/>
            <person name="Putnam N.H."/>
            <person name="Rokhsar D.S."/>
        </authorList>
    </citation>
    <scope>NUCLEOTIDE SEQUENCE</scope>
    <source>
        <strain evidence="5">I ESC-2004</strain>
    </source>
</reference>
<dbReference type="OrthoDB" id="26278at2759"/>
<reference evidence="4" key="3">
    <citation type="submission" date="2015-06" db="UniProtKB">
        <authorList>
            <consortium name="EnsemblMetazoa"/>
        </authorList>
    </citation>
    <scope>IDENTIFICATION</scope>
</reference>
<accession>X1ZB37</accession>
<feature type="domain" description="UDENN" evidence="3">
    <location>
        <begin position="12"/>
        <end position="411"/>
    </location>
</feature>
<reference evidence="5" key="1">
    <citation type="submission" date="2012-12" db="EMBL/GenBank/DDBJ databases">
        <authorList>
            <person name="Hellsten U."/>
            <person name="Grimwood J."/>
            <person name="Chapman J.A."/>
            <person name="Shapiro H."/>
            <person name="Aerts A."/>
            <person name="Otillar R.P."/>
            <person name="Terry A.Y."/>
            <person name="Boore J.L."/>
            <person name="Simakov O."/>
            <person name="Marletaz F."/>
            <person name="Cho S.-J."/>
            <person name="Edsinger-Gonzales E."/>
            <person name="Havlak P."/>
            <person name="Kuo D.-H."/>
            <person name="Larsson T."/>
            <person name="Lv J."/>
            <person name="Arendt D."/>
            <person name="Savage R."/>
            <person name="Osoegawa K."/>
            <person name="de Jong P."/>
            <person name="Lindberg D.R."/>
            <person name="Seaver E.C."/>
            <person name="Weisblat D.A."/>
            <person name="Putnam N.H."/>
            <person name="Grigoriev I.V."/>
            <person name="Rokhsar D.S."/>
        </authorList>
    </citation>
    <scope>NUCLEOTIDE SEQUENCE</scope>
    <source>
        <strain evidence="5">I ESC-2004</strain>
    </source>
</reference>
<dbReference type="GO" id="GO:0005737">
    <property type="term" value="C:cytoplasm"/>
    <property type="evidence" value="ECO:0007669"/>
    <property type="project" value="TreeGrafter"/>
</dbReference>
<dbReference type="EMBL" id="AMQN01000124">
    <property type="status" value="NOT_ANNOTATED_CDS"/>
    <property type="molecule type" value="Genomic_DNA"/>
</dbReference>
<organism evidence="4 5">
    <name type="scientific">Capitella teleta</name>
    <name type="common">Polychaete worm</name>
    <dbReference type="NCBI Taxonomy" id="283909"/>
    <lineage>
        <taxon>Eukaryota</taxon>
        <taxon>Metazoa</taxon>
        <taxon>Spiralia</taxon>
        <taxon>Lophotrochozoa</taxon>
        <taxon>Annelida</taxon>
        <taxon>Polychaeta</taxon>
        <taxon>Sedentaria</taxon>
        <taxon>Scolecida</taxon>
        <taxon>Capitellidae</taxon>
        <taxon>Capitella</taxon>
    </lineage>
</organism>
<feature type="region of interest" description="Disordered" evidence="2">
    <location>
        <begin position="376"/>
        <end position="399"/>
    </location>
</feature>
<name>X1ZB37_CAPTE</name>
<evidence type="ECO:0000256" key="2">
    <source>
        <dbReference type="SAM" id="MobiDB-lite"/>
    </source>
</evidence>
<dbReference type="InterPro" id="IPR037516">
    <property type="entry name" value="Tripartite_DENN"/>
</dbReference>
<dbReference type="Proteomes" id="UP000014760">
    <property type="component" value="Unassembled WGS sequence"/>
</dbReference>
<evidence type="ECO:0000259" key="3">
    <source>
        <dbReference type="PROSITE" id="PS50211"/>
    </source>
</evidence>
<dbReference type="PROSITE" id="PS50211">
    <property type="entry name" value="DENN"/>
    <property type="match status" value="1"/>
</dbReference>
<dbReference type="InterPro" id="IPR051731">
    <property type="entry name" value="DENND11/AVL9_GEFs"/>
</dbReference>
<dbReference type="InterPro" id="IPR018307">
    <property type="entry name" value="ABL9/DENND6_dom"/>
</dbReference>
<dbReference type="PANTHER" id="PTHR31017:SF1">
    <property type="entry name" value="LATE SECRETORY PATHWAY PROTEIN AVL9 HOMOLOG"/>
    <property type="match status" value="1"/>
</dbReference>
<dbReference type="AlphaFoldDB" id="X1ZB37"/>
<comment type="similarity">
    <text evidence="1">Belongs to the AVL9 family.</text>
</comment>
<protein>
    <recommendedName>
        <fullName evidence="3">UDENN domain-containing protein</fullName>
    </recommendedName>
</protein>
<sequence>MATAESEDPPVLHVVVVGFHHKKGCQVEYSYPPLVDGQPVDSNEVPPEWKHLPSLALPDGAHNYTQDTVFFHLPSRTSNFTVYGVSCYRQMDASDLVNRGADVTRNSVQKSVCVLSRLPLYGLIQAKLELITHAYFDEKDFSRTSLLHDTYTNMNASLTQSLLLQGSQVFLGLSCREIIQQLKGKALVLFKLMMLERRVLFFSSPVQPICTTLLSIISLFPDMVEHGLNESARYLPSNSISPTLHKARSGSTSSEDFLEVRYTSQISHDSERSCQLPKDLDTDVFASGDSSTPNTIHHSSPDKTNIVDDIVKQSNMEKLLETEDDDGLTFKEDKLLLEIDAALEDEIDETSTPEVHSPVDAPVHYFKGESVNISTTAEETQRASLKRKKRLSTQTSTESNDSLMHVTDHFTKPAMTPALSPTSIGLPLAVFSKGVLCHPYLCLQNYDILNDVNVRGFVVGATNMLFKQKKHLLDVIVELGDVALEIHDSSLRRQLSLSTADLRFVDYLVSKTAPNTDSNNLYLESTGGWEGGDEWIRAQFSSYLTAMLATVQRGDERALEDYNPHFVAAWKTTHNHKVWRSSNPLGLDGVMPIHPFHGSIAMSDMRLKFSHSMQNTERGKKINAAVSTTGRAVGVYRNDRDSKTNSTLSHSTGGAISSAKSVVSSWFRELSKEWNEEYSEDDE</sequence>
<dbReference type="OMA" id="IRTQFRV"/>
<keyword evidence="5" id="KW-1185">Reference proteome</keyword>
<dbReference type="PANTHER" id="PTHR31017">
    <property type="entry name" value="LATE SECRETORY PATHWAY PROTEIN AVL9-RELATED"/>
    <property type="match status" value="1"/>
</dbReference>
<dbReference type="EnsemblMetazoa" id="CapteT167578">
    <property type="protein sequence ID" value="CapteP167578"/>
    <property type="gene ID" value="CapteG167578"/>
</dbReference>
<evidence type="ECO:0000313" key="4">
    <source>
        <dbReference type="EnsemblMetazoa" id="CapteP167578"/>
    </source>
</evidence>
<evidence type="ECO:0000313" key="5">
    <source>
        <dbReference type="Proteomes" id="UP000014760"/>
    </source>
</evidence>